<organism evidence="2 3">
    <name type="scientific">Sphingomonas taxi</name>
    <dbReference type="NCBI Taxonomy" id="1549858"/>
    <lineage>
        <taxon>Bacteria</taxon>
        <taxon>Pseudomonadati</taxon>
        <taxon>Pseudomonadota</taxon>
        <taxon>Alphaproteobacteria</taxon>
        <taxon>Sphingomonadales</taxon>
        <taxon>Sphingomonadaceae</taxon>
        <taxon>Sphingomonas</taxon>
    </lineage>
</organism>
<comment type="caution">
    <text evidence="2">The sequence shown here is derived from an EMBL/GenBank/DDBJ whole genome shotgun (WGS) entry which is preliminary data.</text>
</comment>
<dbReference type="PANTHER" id="PTHR12558">
    <property type="entry name" value="CELL DIVISION CYCLE 16,23,27"/>
    <property type="match status" value="1"/>
</dbReference>
<dbReference type="SMART" id="SM00028">
    <property type="entry name" value="TPR"/>
    <property type="match status" value="5"/>
</dbReference>
<dbReference type="Gene3D" id="1.25.40.10">
    <property type="entry name" value="Tetratricopeptide repeat domain"/>
    <property type="match status" value="2"/>
</dbReference>
<name>A0A2W5P9M1_9SPHN</name>
<evidence type="ECO:0000313" key="3">
    <source>
        <dbReference type="Proteomes" id="UP000249229"/>
    </source>
</evidence>
<dbReference type="InterPro" id="IPR011990">
    <property type="entry name" value="TPR-like_helical_dom_sf"/>
</dbReference>
<dbReference type="SUPFAM" id="SSF48452">
    <property type="entry name" value="TPR-like"/>
    <property type="match status" value="2"/>
</dbReference>
<gene>
    <name evidence="2" type="ORF">DI544_04120</name>
</gene>
<dbReference type="Pfam" id="PF13432">
    <property type="entry name" value="TPR_16"/>
    <property type="match status" value="1"/>
</dbReference>
<proteinExistence type="predicted"/>
<reference evidence="2 3" key="1">
    <citation type="submission" date="2017-08" db="EMBL/GenBank/DDBJ databases">
        <title>Infants hospitalized years apart are colonized by the same room-sourced microbial strains.</title>
        <authorList>
            <person name="Brooks B."/>
            <person name="Olm M.R."/>
            <person name="Firek B.A."/>
            <person name="Baker R."/>
            <person name="Thomas B.C."/>
            <person name="Morowitz M.J."/>
            <person name="Banfield J.F."/>
        </authorList>
    </citation>
    <scope>NUCLEOTIDE SEQUENCE [LARGE SCALE GENOMIC DNA]</scope>
    <source>
        <strain evidence="2">S2_005_001_R1_22</strain>
    </source>
</reference>
<accession>A0A2W5P9M1</accession>
<sequence>MGSLVRIWFKQAKRREIGASVAFAVTLALLAGCRAPEQRAAKFAGMYEAAMAANDPWSARIAIQRAVAYQDSNPDYWTALGSVQLTLGDYSGAYNAYLRANELDRSNPRVLQALADLAVMGGHAEEARRYAQQVLLLQPSDPSPQTTLGYVALRDRSYDDALQRATSVLAVRPGDMNATILKARALAGTDKAGEAIALMKRYVADHPGDQAALEALGDLSGRFGDLTGQKAAQAHQLALHPKDAALKVRYARTLYALGERPAAHELTARMVRDGDHGGLLIDILALWLRYEPRAAALAEVRALAAHVAPADRMRYAYFLMLAGVPAEAEALVAPLVKLPVTAANAAPLALLAQAQALQGRNDAALKLLDAVLAFDPGNIMALRARTDLYLRTGRGRQAVFDAQRLVASKPRAADDRVRLARAYRLAGQPQLAENTYRAGIEDLRGADPLLFAGLRQYLRDTGRADEIAEVDREFVEQQRVARAQW</sequence>
<dbReference type="EMBL" id="QFQI01000002">
    <property type="protein sequence ID" value="PZQ61814.1"/>
    <property type="molecule type" value="Genomic_DNA"/>
</dbReference>
<dbReference type="InterPro" id="IPR019734">
    <property type="entry name" value="TPR_rpt"/>
</dbReference>
<dbReference type="Proteomes" id="UP000249229">
    <property type="component" value="Unassembled WGS sequence"/>
</dbReference>
<evidence type="ECO:0000313" key="2">
    <source>
        <dbReference type="EMBL" id="PZQ61814.1"/>
    </source>
</evidence>
<evidence type="ECO:0000256" key="1">
    <source>
        <dbReference type="PROSITE-ProRule" id="PRU00339"/>
    </source>
</evidence>
<protein>
    <recommendedName>
        <fullName evidence="4">Tetratricopeptide repeat protein</fullName>
    </recommendedName>
</protein>
<evidence type="ECO:0008006" key="4">
    <source>
        <dbReference type="Google" id="ProtNLM"/>
    </source>
</evidence>
<keyword evidence="1" id="KW-0802">TPR repeat</keyword>
<dbReference type="PROSITE" id="PS51257">
    <property type="entry name" value="PROKAR_LIPOPROTEIN"/>
    <property type="match status" value="1"/>
</dbReference>
<dbReference type="AlphaFoldDB" id="A0A2W5P9M1"/>
<dbReference type="Pfam" id="PF14559">
    <property type="entry name" value="TPR_19"/>
    <property type="match status" value="1"/>
</dbReference>
<feature type="repeat" description="TPR" evidence="1">
    <location>
        <begin position="74"/>
        <end position="107"/>
    </location>
</feature>
<dbReference type="PANTHER" id="PTHR12558:SF13">
    <property type="entry name" value="CELL DIVISION CYCLE PROTEIN 27 HOMOLOG"/>
    <property type="match status" value="1"/>
</dbReference>
<dbReference type="PROSITE" id="PS50005">
    <property type="entry name" value="TPR"/>
    <property type="match status" value="1"/>
</dbReference>